<keyword evidence="3" id="KW-1185">Reference proteome</keyword>
<name>A0A1E2VAC4_9GAMM</name>
<sequence>MPSDASMNTSKWRDVATHVNVNLLVASLEPQNKKLRDHPGQLEIQALVDLLKHSPSEKHQPTQPIRKKSVQSAAGC</sequence>
<dbReference type="AlphaFoldDB" id="A0A1E2VAC4"/>
<reference evidence="2 3" key="1">
    <citation type="submission" date="2016-08" db="EMBL/GenBank/DDBJ databases">
        <authorList>
            <person name="Seilhamer J.J."/>
        </authorList>
    </citation>
    <scope>NUCLEOTIDE SEQUENCE [LARGE SCALE GENOMIC DNA]</scope>
    <source>
        <strain evidence="2 3">PH27A</strain>
    </source>
</reference>
<comment type="caution">
    <text evidence="2">The sequence shown here is derived from an EMBL/GenBank/DDBJ whole genome shotgun (WGS) entry which is preliminary data.</text>
</comment>
<protein>
    <submittedName>
        <fullName evidence="2">Uncharacterized protein</fullName>
    </submittedName>
</protein>
<dbReference type="EMBL" id="MDTQ01000001">
    <property type="protein sequence ID" value="ODC03812.1"/>
    <property type="molecule type" value="Genomic_DNA"/>
</dbReference>
<accession>A0A1E2VAC4</accession>
<organism evidence="2 3">
    <name type="scientific">Terasakiispira papahanaumokuakeensis</name>
    <dbReference type="NCBI Taxonomy" id="197479"/>
    <lineage>
        <taxon>Bacteria</taxon>
        <taxon>Pseudomonadati</taxon>
        <taxon>Pseudomonadota</taxon>
        <taxon>Gammaproteobacteria</taxon>
        <taxon>Oceanospirillales</taxon>
        <taxon>Terasakiispira</taxon>
    </lineage>
</organism>
<evidence type="ECO:0000313" key="3">
    <source>
        <dbReference type="Proteomes" id="UP000094291"/>
    </source>
</evidence>
<dbReference type="STRING" id="197479.BFW38_09925"/>
<evidence type="ECO:0000313" key="2">
    <source>
        <dbReference type="EMBL" id="ODC03812.1"/>
    </source>
</evidence>
<dbReference type="Proteomes" id="UP000094291">
    <property type="component" value="Unassembled WGS sequence"/>
</dbReference>
<gene>
    <name evidence="2" type="ORF">BFW38_09925</name>
</gene>
<feature type="region of interest" description="Disordered" evidence="1">
    <location>
        <begin position="54"/>
        <end position="76"/>
    </location>
</feature>
<evidence type="ECO:0000256" key="1">
    <source>
        <dbReference type="SAM" id="MobiDB-lite"/>
    </source>
</evidence>
<proteinExistence type="predicted"/>